<dbReference type="EMBL" id="MU001496">
    <property type="protein sequence ID" value="KAF2447730.1"/>
    <property type="molecule type" value="Genomic_DNA"/>
</dbReference>
<evidence type="ECO:0000256" key="1">
    <source>
        <dbReference type="SAM" id="Phobius"/>
    </source>
</evidence>
<gene>
    <name evidence="2" type="ORF">P171DRAFT_518786</name>
</gene>
<keyword evidence="1" id="KW-1133">Transmembrane helix</keyword>
<comment type="caution">
    <text evidence="2">The sequence shown here is derived from an EMBL/GenBank/DDBJ whole genome shotgun (WGS) entry which is preliminary data.</text>
</comment>
<protein>
    <submittedName>
        <fullName evidence="2">Uncharacterized protein</fullName>
    </submittedName>
</protein>
<evidence type="ECO:0000313" key="3">
    <source>
        <dbReference type="Proteomes" id="UP000799764"/>
    </source>
</evidence>
<dbReference type="AlphaFoldDB" id="A0A9P4PM98"/>
<organism evidence="2 3">
    <name type="scientific">Karstenula rhodostoma CBS 690.94</name>
    <dbReference type="NCBI Taxonomy" id="1392251"/>
    <lineage>
        <taxon>Eukaryota</taxon>
        <taxon>Fungi</taxon>
        <taxon>Dikarya</taxon>
        <taxon>Ascomycota</taxon>
        <taxon>Pezizomycotina</taxon>
        <taxon>Dothideomycetes</taxon>
        <taxon>Pleosporomycetidae</taxon>
        <taxon>Pleosporales</taxon>
        <taxon>Massarineae</taxon>
        <taxon>Didymosphaeriaceae</taxon>
        <taxon>Karstenula</taxon>
    </lineage>
</organism>
<sequence length="111" mass="12423">MLPSGRQATHFVIMLSSTSTCGAPFLGARLVLYVAVGSLLLFWRLWLLIWKCCLLSPGDFTPDVSFSSRNGCMVFHLEGYWVDKVSATKPAFDMDQVLQRGGFFWAQLALQ</sequence>
<name>A0A9P4PM98_9PLEO</name>
<evidence type="ECO:0000313" key="2">
    <source>
        <dbReference type="EMBL" id="KAF2447730.1"/>
    </source>
</evidence>
<keyword evidence="3" id="KW-1185">Reference proteome</keyword>
<reference evidence="2" key="1">
    <citation type="journal article" date="2020" name="Stud. Mycol.">
        <title>101 Dothideomycetes genomes: a test case for predicting lifestyles and emergence of pathogens.</title>
        <authorList>
            <person name="Haridas S."/>
            <person name="Albert R."/>
            <person name="Binder M."/>
            <person name="Bloem J."/>
            <person name="Labutti K."/>
            <person name="Salamov A."/>
            <person name="Andreopoulos B."/>
            <person name="Baker S."/>
            <person name="Barry K."/>
            <person name="Bills G."/>
            <person name="Bluhm B."/>
            <person name="Cannon C."/>
            <person name="Castanera R."/>
            <person name="Culley D."/>
            <person name="Daum C."/>
            <person name="Ezra D."/>
            <person name="Gonzalez J."/>
            <person name="Henrissat B."/>
            <person name="Kuo A."/>
            <person name="Liang C."/>
            <person name="Lipzen A."/>
            <person name="Lutzoni F."/>
            <person name="Magnuson J."/>
            <person name="Mondo S."/>
            <person name="Nolan M."/>
            <person name="Ohm R."/>
            <person name="Pangilinan J."/>
            <person name="Park H.-J."/>
            <person name="Ramirez L."/>
            <person name="Alfaro M."/>
            <person name="Sun H."/>
            <person name="Tritt A."/>
            <person name="Yoshinaga Y."/>
            <person name="Zwiers L.-H."/>
            <person name="Turgeon B."/>
            <person name="Goodwin S."/>
            <person name="Spatafora J."/>
            <person name="Crous P."/>
            <person name="Grigoriev I."/>
        </authorList>
    </citation>
    <scope>NUCLEOTIDE SEQUENCE</scope>
    <source>
        <strain evidence="2">CBS 690.94</strain>
    </source>
</reference>
<keyword evidence="1" id="KW-0812">Transmembrane</keyword>
<dbReference type="Proteomes" id="UP000799764">
    <property type="component" value="Unassembled WGS sequence"/>
</dbReference>
<proteinExistence type="predicted"/>
<accession>A0A9P4PM98</accession>
<keyword evidence="1" id="KW-0472">Membrane</keyword>
<feature type="transmembrane region" description="Helical" evidence="1">
    <location>
        <begin position="30"/>
        <end position="50"/>
    </location>
</feature>